<keyword evidence="2" id="KW-1185">Reference proteome</keyword>
<comment type="caution">
    <text evidence="1">The sequence shown here is derived from an EMBL/GenBank/DDBJ whole genome shotgun (WGS) entry which is preliminary data.</text>
</comment>
<dbReference type="Gene3D" id="2.130.10.10">
    <property type="entry name" value="YVTN repeat-like/Quinoprotein amine dehydrogenase"/>
    <property type="match status" value="1"/>
</dbReference>
<dbReference type="InterPro" id="IPR031815">
    <property type="entry name" value="DUF5074"/>
</dbReference>
<accession>A0A1B9Y2X4</accession>
<dbReference type="InterPro" id="IPR015943">
    <property type="entry name" value="WD40/YVTN_repeat-like_dom_sf"/>
</dbReference>
<sequence length="339" mass="38657">MAFFSCSEDSKEPEPIYDNSFILTFESDKTTIGHLNEKQEFTAKVYESLNENTISFSEFDKQLFLVSQNGPAYVAKLNLENLNSEMEITNSKVTSPSYLTMFSETEGLMISTGGRGRRRTYNLSYFDVTNGIGEKIDEISTKVLYAKSALLVDNKNVLIADDKELKILDIDNKSIKVQLTFEDAICGIFKDKDNIIWLVTEKRTGDAKIISLNTDYSIKETVTVNDPTLNLFKTSMFSMNKTSNHIYWSEVATGLVYRFNTETKTIEEFANPSTNNILLTSVIREHPITKQVYVLGFEDFFDTEKSVLIIYNQDKTVFKTIKNVGNSPIDIYFSNVKYE</sequence>
<reference evidence="1 2" key="1">
    <citation type="submission" date="2016-06" db="EMBL/GenBank/DDBJ databases">
        <title>Draft Genome Sequence of Tenacibaculum soleae UCD-KL19.</title>
        <authorList>
            <person name="Eisen J.A."/>
            <person name="Coil D.A."/>
            <person name="Lujan K.M."/>
        </authorList>
    </citation>
    <scope>NUCLEOTIDE SEQUENCE [LARGE SCALE GENOMIC DNA]</scope>
    <source>
        <strain evidence="1 2">UCD-KL19</strain>
    </source>
</reference>
<gene>
    <name evidence="1" type="ORF">BA195_05555</name>
</gene>
<dbReference type="SUPFAM" id="SSF63829">
    <property type="entry name" value="Calcium-dependent phosphotriesterase"/>
    <property type="match status" value="1"/>
</dbReference>
<dbReference type="AlphaFoldDB" id="A0A1B9Y2X4"/>
<dbReference type="EMBL" id="MAKX01000001">
    <property type="protein sequence ID" value="OCK44153.1"/>
    <property type="molecule type" value="Genomic_DNA"/>
</dbReference>
<evidence type="ECO:0000313" key="1">
    <source>
        <dbReference type="EMBL" id="OCK44153.1"/>
    </source>
</evidence>
<name>A0A1B9Y2X4_9FLAO</name>
<dbReference type="Proteomes" id="UP000093186">
    <property type="component" value="Unassembled WGS sequence"/>
</dbReference>
<evidence type="ECO:0000313" key="2">
    <source>
        <dbReference type="Proteomes" id="UP000093186"/>
    </source>
</evidence>
<organism evidence="1 2">
    <name type="scientific">Tenacibaculum soleae</name>
    <dbReference type="NCBI Taxonomy" id="447689"/>
    <lineage>
        <taxon>Bacteria</taxon>
        <taxon>Pseudomonadati</taxon>
        <taxon>Bacteroidota</taxon>
        <taxon>Flavobacteriia</taxon>
        <taxon>Flavobacteriales</taxon>
        <taxon>Flavobacteriaceae</taxon>
        <taxon>Tenacibaculum</taxon>
    </lineage>
</organism>
<protein>
    <submittedName>
        <fullName evidence="1">Uncharacterized protein</fullName>
    </submittedName>
</protein>
<dbReference type="Pfam" id="PF16819">
    <property type="entry name" value="DUF5074"/>
    <property type="match status" value="1"/>
</dbReference>
<proteinExistence type="predicted"/>
<dbReference type="RefSeq" id="WP_068703250.1">
    <property type="nucleotide sequence ID" value="NZ_MAKX01000001.1"/>
</dbReference>